<dbReference type="GO" id="GO:0005737">
    <property type="term" value="C:cytoplasm"/>
    <property type="evidence" value="ECO:0007669"/>
    <property type="project" value="UniProtKB-SubCell"/>
</dbReference>
<dbReference type="NCBIfam" id="TIGR01037">
    <property type="entry name" value="pyrD_sub1_fam"/>
    <property type="match status" value="1"/>
</dbReference>
<comment type="subcellular location">
    <subcellularLocation>
        <location evidence="2 12">Cytoplasm</location>
    </subcellularLocation>
</comment>
<keyword evidence="7 12" id="KW-0285">Flavoprotein</keyword>
<evidence type="ECO:0000256" key="4">
    <source>
        <dbReference type="ARBA" id="ARBA00008008"/>
    </source>
</evidence>
<evidence type="ECO:0000256" key="11">
    <source>
        <dbReference type="ARBA" id="ARBA00048996"/>
    </source>
</evidence>
<dbReference type="PATRIC" id="fig|49547.3.peg.381"/>
<protein>
    <recommendedName>
        <fullName evidence="12">Dihydroorotate dehydrogenase</fullName>
        <shortName evidence="12">DHOD</shortName>
        <shortName evidence="12">DHODase</shortName>
        <shortName evidence="12">DHOdehase</shortName>
        <ecNumber evidence="12">1.3.-.-</ecNumber>
    </recommendedName>
</protein>
<feature type="binding site" evidence="12">
    <location>
        <position position="43"/>
    </location>
    <ligand>
        <name>substrate</name>
    </ligand>
</feature>
<reference evidence="14 15" key="1">
    <citation type="submission" date="2016-04" db="EMBL/GenBank/DDBJ databases">
        <title>Genome sequence of Methanobrevibacter curvatus DSM 11111.</title>
        <authorList>
            <person name="Poehlein A."/>
            <person name="Seedorf H."/>
            <person name="Daniel R."/>
        </authorList>
    </citation>
    <scope>NUCLEOTIDE SEQUENCE [LARGE SCALE GENOMIC DNA]</scope>
    <source>
        <strain evidence="14 15">DSM 11111</strain>
    </source>
</reference>
<dbReference type="GO" id="GO:0050661">
    <property type="term" value="F:NADP binding"/>
    <property type="evidence" value="ECO:0007669"/>
    <property type="project" value="TreeGrafter"/>
</dbReference>
<sequence>MLNTKICGMNIENPLLLAAGIMGSNASSMNWILSSGAGGVVTKSFSKNPNKGYKNPTTVEVEGGIINAIGLSSPGVEIFKEELKDIKRENGKKIVIASIYGSNEEEFSYVSNEIADLVDMIELNISCPHAMGGCGAAIGQNPELSYKIVKYVKNAVDIPVLAKLTPNVTDIKEIAISVQKGGADGISLINSLGPGMKIDIESGNPILSNKFGGMSGPAIKPIAIRAVYDVYSVVDIPLIGVGGIKNCKDVVEFLYAGANAVQIGTAIMYNGVEIFSRIKDDLTVFMKNHDFSSVNEMIGLAHKVDKLNNGDSCEQ</sequence>
<dbReference type="HAMAP" id="MF_00224">
    <property type="entry name" value="DHO_dh_type1"/>
    <property type="match status" value="1"/>
</dbReference>
<dbReference type="OrthoDB" id="36608at2157"/>
<feature type="binding site" evidence="12">
    <location>
        <position position="189"/>
    </location>
    <ligand>
        <name>FMN</name>
        <dbReference type="ChEBI" id="CHEBI:58210"/>
    </ligand>
</feature>
<comment type="pathway">
    <text evidence="3">Pyrimidine metabolism; UMP biosynthesis via de novo pathway; orotate from (S)-dihydroorotate (NAD(+) route): step 1/1.</text>
</comment>
<comment type="similarity">
    <text evidence="4 12">Belongs to the dihydroorotate dehydrogenase family. Type 1 subfamily.</text>
</comment>
<dbReference type="GO" id="GO:0006207">
    <property type="term" value="P:'de novo' pyrimidine nucleobase biosynthetic process"/>
    <property type="evidence" value="ECO:0007669"/>
    <property type="project" value="InterPro"/>
</dbReference>
<evidence type="ECO:0000256" key="2">
    <source>
        <dbReference type="ARBA" id="ARBA00004496"/>
    </source>
</evidence>
<comment type="function">
    <text evidence="1">Catalyzes the conversion of dihydroorotate to orotate with NAD(+) as electron acceptor.</text>
</comment>
<feature type="binding site" evidence="12">
    <location>
        <position position="124"/>
    </location>
    <ligand>
        <name>FMN</name>
        <dbReference type="ChEBI" id="CHEBI:58210"/>
    </ligand>
</feature>
<evidence type="ECO:0000313" key="14">
    <source>
        <dbReference type="EMBL" id="KZX14873.1"/>
    </source>
</evidence>
<feature type="binding site" evidence="12">
    <location>
        <begin position="242"/>
        <end position="243"/>
    </location>
    <ligand>
        <name>FMN</name>
        <dbReference type="ChEBI" id="CHEBI:58210"/>
    </ligand>
</feature>
<name>A0A166CUD2_9EURY</name>
<dbReference type="InterPro" id="IPR033888">
    <property type="entry name" value="DHOD_1B"/>
</dbReference>
<comment type="catalytic activity">
    <reaction evidence="11">
        <text>(S)-dihydroorotate + NAD(+) = orotate + NADH + H(+)</text>
        <dbReference type="Rhea" id="RHEA:13513"/>
        <dbReference type="ChEBI" id="CHEBI:15378"/>
        <dbReference type="ChEBI" id="CHEBI:30839"/>
        <dbReference type="ChEBI" id="CHEBI:30864"/>
        <dbReference type="ChEBI" id="CHEBI:57540"/>
        <dbReference type="ChEBI" id="CHEBI:57945"/>
        <dbReference type="EC" id="1.3.1.14"/>
    </reaction>
</comment>
<feature type="binding site" evidence="12">
    <location>
        <begin position="43"/>
        <end position="44"/>
    </location>
    <ligand>
        <name>FMN</name>
        <dbReference type="ChEBI" id="CHEBI:58210"/>
    </ligand>
</feature>
<evidence type="ECO:0000256" key="6">
    <source>
        <dbReference type="ARBA" id="ARBA00022490"/>
    </source>
</evidence>
<feature type="binding site" evidence="12">
    <location>
        <begin position="264"/>
        <end position="265"/>
    </location>
    <ligand>
        <name>FMN</name>
        <dbReference type="ChEBI" id="CHEBI:58210"/>
    </ligand>
</feature>
<dbReference type="PIRSF" id="PIRSF000164">
    <property type="entry name" value="DHO_oxidase"/>
    <property type="match status" value="1"/>
</dbReference>
<dbReference type="PANTHER" id="PTHR43073">
    <property type="entry name" value="DIHYDROPYRIMIDINE DEHYDROGENASE [NADP(+)]"/>
    <property type="match status" value="1"/>
</dbReference>
<dbReference type="RefSeq" id="WP_067089467.1">
    <property type="nucleotide sequence ID" value="NZ_LWMV01000063.1"/>
</dbReference>
<evidence type="ECO:0000259" key="13">
    <source>
        <dbReference type="Pfam" id="PF01180"/>
    </source>
</evidence>
<dbReference type="CDD" id="cd04740">
    <property type="entry name" value="DHOD_1B_like"/>
    <property type="match status" value="1"/>
</dbReference>
<evidence type="ECO:0000256" key="7">
    <source>
        <dbReference type="ARBA" id="ARBA00022630"/>
    </source>
</evidence>
<dbReference type="PROSITE" id="PS00912">
    <property type="entry name" value="DHODEHASE_2"/>
    <property type="match status" value="1"/>
</dbReference>
<comment type="caution">
    <text evidence="12">Lacks conserved residue(s) required for the propagation of feature annotation.</text>
</comment>
<evidence type="ECO:0000313" key="15">
    <source>
        <dbReference type="Proteomes" id="UP000077245"/>
    </source>
</evidence>
<accession>A0A166CUD2</accession>
<dbReference type="GO" id="GO:0006212">
    <property type="term" value="P:uracil catabolic process"/>
    <property type="evidence" value="ECO:0007669"/>
    <property type="project" value="TreeGrafter"/>
</dbReference>
<evidence type="ECO:0000256" key="1">
    <source>
        <dbReference type="ARBA" id="ARBA00003616"/>
    </source>
</evidence>
<dbReference type="InterPro" id="IPR024920">
    <property type="entry name" value="Dihydroorotate_DH_1"/>
</dbReference>
<evidence type="ECO:0000256" key="8">
    <source>
        <dbReference type="ARBA" id="ARBA00022643"/>
    </source>
</evidence>
<feature type="binding site" evidence="12">
    <location>
        <position position="163"/>
    </location>
    <ligand>
        <name>FMN</name>
        <dbReference type="ChEBI" id="CHEBI:58210"/>
    </ligand>
</feature>
<keyword evidence="10 12" id="KW-0560">Oxidoreductase</keyword>
<dbReference type="InterPro" id="IPR001295">
    <property type="entry name" value="Dihydroorotate_DH_CS"/>
</dbReference>
<comment type="caution">
    <text evidence="14">The sequence shown here is derived from an EMBL/GenBank/DDBJ whole genome shotgun (WGS) entry which is preliminary data.</text>
</comment>
<dbReference type="InterPro" id="IPR013785">
    <property type="entry name" value="Aldolase_TIM"/>
</dbReference>
<comment type="catalytic activity">
    <reaction evidence="12">
        <text>(S)-dihydroorotate + A = orotate + AH2</text>
        <dbReference type="Rhea" id="RHEA:18073"/>
        <dbReference type="ChEBI" id="CHEBI:13193"/>
        <dbReference type="ChEBI" id="CHEBI:17499"/>
        <dbReference type="ChEBI" id="CHEBI:30839"/>
        <dbReference type="ChEBI" id="CHEBI:30864"/>
    </reaction>
</comment>
<dbReference type="InterPro" id="IPR012135">
    <property type="entry name" value="Dihydroorotate_DH_1_2"/>
</dbReference>
<dbReference type="UniPathway" id="UPA00070"/>
<dbReference type="FunFam" id="3.20.20.70:FF:000027">
    <property type="entry name" value="Dihydropyrimidine dehydrogenase [NADP(+)]"/>
    <property type="match status" value="1"/>
</dbReference>
<keyword evidence="15" id="KW-1185">Reference proteome</keyword>
<proteinExistence type="inferred from homology"/>
<comment type="subunit">
    <text evidence="5">Heterotetramer of 2 PyrK and 2 PyrD type B subunits.</text>
</comment>
<dbReference type="GO" id="GO:0002058">
    <property type="term" value="F:uracil binding"/>
    <property type="evidence" value="ECO:0007669"/>
    <property type="project" value="TreeGrafter"/>
</dbReference>
<organism evidence="14 15">
    <name type="scientific">Methanobrevibacter curvatus</name>
    <dbReference type="NCBI Taxonomy" id="49547"/>
    <lineage>
        <taxon>Archaea</taxon>
        <taxon>Methanobacteriati</taxon>
        <taxon>Methanobacteriota</taxon>
        <taxon>Methanomada group</taxon>
        <taxon>Methanobacteria</taxon>
        <taxon>Methanobacteriales</taxon>
        <taxon>Methanobacteriaceae</taxon>
        <taxon>Methanobrevibacter</taxon>
    </lineage>
</organism>
<dbReference type="InterPro" id="IPR005720">
    <property type="entry name" value="Dihydroorotate_DH_cat"/>
</dbReference>
<evidence type="ECO:0000256" key="12">
    <source>
        <dbReference type="HAMAP-Rule" id="MF_00224"/>
    </source>
</evidence>
<dbReference type="GO" id="GO:0006210">
    <property type="term" value="P:thymine catabolic process"/>
    <property type="evidence" value="ECO:0007669"/>
    <property type="project" value="TreeGrafter"/>
</dbReference>
<dbReference type="STRING" id="49547.MBCUR_03620"/>
<feature type="binding site" evidence="12">
    <location>
        <begin position="190"/>
        <end position="191"/>
    </location>
    <ligand>
        <name>substrate</name>
    </ligand>
</feature>
<dbReference type="AlphaFoldDB" id="A0A166CUD2"/>
<evidence type="ECO:0000256" key="9">
    <source>
        <dbReference type="ARBA" id="ARBA00022975"/>
    </source>
</evidence>
<dbReference type="EMBL" id="LWMV01000063">
    <property type="protein sequence ID" value="KZX14873.1"/>
    <property type="molecule type" value="Genomic_DNA"/>
</dbReference>
<comment type="cofactor">
    <cofactor evidence="12">
        <name>FMN</name>
        <dbReference type="ChEBI" id="CHEBI:58210"/>
    </cofactor>
    <text evidence="12">Binds 1 FMN per subunit.</text>
</comment>
<dbReference type="Gene3D" id="3.20.20.70">
    <property type="entry name" value="Aldolase class I"/>
    <property type="match status" value="1"/>
</dbReference>
<dbReference type="GO" id="GO:0044205">
    <property type="term" value="P:'de novo' UMP biosynthetic process"/>
    <property type="evidence" value="ECO:0007669"/>
    <property type="project" value="UniProtKB-UniRule"/>
</dbReference>
<evidence type="ECO:0000256" key="10">
    <source>
        <dbReference type="ARBA" id="ARBA00023002"/>
    </source>
</evidence>
<evidence type="ECO:0000256" key="5">
    <source>
        <dbReference type="ARBA" id="ARBA00011669"/>
    </source>
</evidence>
<feature type="domain" description="Dihydroorotate dehydrogenase catalytic" evidence="13">
    <location>
        <begin position="1"/>
        <end position="286"/>
    </location>
</feature>
<dbReference type="NCBIfam" id="NF005574">
    <property type="entry name" value="PRK07259.1"/>
    <property type="match status" value="1"/>
</dbReference>
<dbReference type="PROSITE" id="PS00911">
    <property type="entry name" value="DHODEHASE_1"/>
    <property type="match status" value="1"/>
</dbReference>
<feature type="binding site" evidence="12">
    <location>
        <position position="216"/>
    </location>
    <ligand>
        <name>FMN</name>
        <dbReference type="ChEBI" id="CHEBI:58210"/>
    </ligand>
</feature>
<dbReference type="Proteomes" id="UP000077245">
    <property type="component" value="Unassembled WGS sequence"/>
</dbReference>
<feature type="binding site" evidence="12">
    <location>
        <position position="124"/>
    </location>
    <ligand>
        <name>substrate</name>
    </ligand>
</feature>
<evidence type="ECO:0000256" key="3">
    <source>
        <dbReference type="ARBA" id="ARBA00004715"/>
    </source>
</evidence>
<feature type="binding site" evidence="12">
    <location>
        <begin position="67"/>
        <end position="71"/>
    </location>
    <ligand>
        <name>substrate</name>
    </ligand>
</feature>
<dbReference type="Pfam" id="PF01180">
    <property type="entry name" value="DHO_dh"/>
    <property type="match status" value="1"/>
</dbReference>
<feature type="active site" description="Nucleophile" evidence="12">
    <location>
        <position position="127"/>
    </location>
</feature>
<dbReference type="InterPro" id="IPR049622">
    <property type="entry name" value="Dihydroorotate_DH_I"/>
</dbReference>
<keyword evidence="9 12" id="KW-0665">Pyrimidine biosynthesis</keyword>
<dbReference type="SUPFAM" id="SSF51395">
    <property type="entry name" value="FMN-linked oxidoreductases"/>
    <property type="match status" value="1"/>
</dbReference>
<dbReference type="GO" id="GO:0004589">
    <property type="term" value="F:dihydroorotate dehydrogenase (NAD+) activity"/>
    <property type="evidence" value="ECO:0007669"/>
    <property type="project" value="UniProtKB-EC"/>
</dbReference>
<dbReference type="PANTHER" id="PTHR43073:SF2">
    <property type="entry name" value="DIHYDROPYRIMIDINE DEHYDROGENASE [NADP(+)]"/>
    <property type="match status" value="1"/>
</dbReference>
<keyword evidence="6 12" id="KW-0963">Cytoplasm</keyword>
<keyword evidence="8 12" id="KW-0288">FMN</keyword>
<dbReference type="EC" id="1.3.-.-" evidence="12"/>
<gene>
    <name evidence="12 14" type="primary">pyrD</name>
    <name evidence="14" type="ORF">MBCUR_03620</name>
</gene>